<sequence length="650" mass="72689">MSGNEKKFAENSTLISITNLEGRIEYCNSDFIEISGYTEKELISSHHKIVRHPDMPAAAFENLWETVKKDKPWQGLVKNKCKNGDYYWVEAHVTPIFEKGKKVGYQSVRSCPTHQQIKDAERLYSLLKNDSSKKLPKPSLHKRIKLSTKINALILLLLSIFLFEQVSSGQLFTLAPSDILLNITFCSLSLILVYMFNIDVVKRLASLTKSLRIIASGDLTENITINKFDEIGNTIISTKMLQGRIKAIIGRFSESTQSLSVAIDVLSESSYQTKINIDRQNIETEQVATAMNEMSATVSEIAQNTTKTSEFSAYADENATTGKQIVDSTKDTIVELSKDIQYVGETVDNLALECQKIKDITASISKIADQTNLLALNAAIEAARAGEFGRGFSVVADEVRTLSSRTQSSTVDINAMIESLQSRSQDAVSAVTHSLEKVSKSVEQIGNTEDAFNQIVNSVVSVNDMNLQIATAAEEQSCVTEEMNRNVHSINTQSEKTSQNVLSLEERVHSLTDMLASLRLQINQYDLGETASQFDFNKAKSAHLSWKSKVRDFLQGDLQAITKEQVCSHRECMLGKWYYSEGIKNYGHLSTFKEIEAPHARLHEIVKEVYQLYEMGDLNKADSLYKELSPLSDNIVHLLDKTEQSIKINT</sequence>
<evidence type="ECO:0000259" key="8">
    <source>
        <dbReference type="PROSITE" id="PS50112"/>
    </source>
</evidence>
<dbReference type="InterPro" id="IPR003660">
    <property type="entry name" value="HAMP_dom"/>
</dbReference>
<dbReference type="InterPro" id="IPR013655">
    <property type="entry name" value="PAS_fold_3"/>
</dbReference>
<evidence type="ECO:0000256" key="2">
    <source>
        <dbReference type="ARBA" id="ARBA00022519"/>
    </source>
</evidence>
<dbReference type="InterPro" id="IPR025991">
    <property type="entry name" value="Chemoreceptor_zinc-bind_dom"/>
</dbReference>
<dbReference type="PROSITE" id="PS50112">
    <property type="entry name" value="PAS"/>
    <property type="match status" value="1"/>
</dbReference>
<evidence type="ECO:0000313" key="11">
    <source>
        <dbReference type="EMBL" id="KGJ88341.1"/>
    </source>
</evidence>
<dbReference type="PROSITE" id="PS50111">
    <property type="entry name" value="CHEMOTAXIS_TRANSDUC_2"/>
    <property type="match status" value="1"/>
</dbReference>
<evidence type="ECO:0000256" key="4">
    <source>
        <dbReference type="ARBA" id="ARBA00029447"/>
    </source>
</evidence>
<dbReference type="RefSeq" id="WP_033095148.1">
    <property type="nucleotide sequence ID" value="NZ_JQED01000047.1"/>
</dbReference>
<dbReference type="Pfam" id="PF00672">
    <property type="entry name" value="HAMP"/>
    <property type="match status" value="1"/>
</dbReference>
<keyword evidence="6" id="KW-0812">Transmembrane</keyword>
<gene>
    <name evidence="11" type="ORF">ND2E_4177</name>
</gene>
<feature type="domain" description="HAMP" evidence="10">
    <location>
        <begin position="198"/>
        <end position="250"/>
    </location>
</feature>
<dbReference type="Pfam" id="PF08447">
    <property type="entry name" value="PAS_3"/>
    <property type="match status" value="1"/>
</dbReference>
<dbReference type="NCBIfam" id="TIGR00229">
    <property type="entry name" value="sensory_box"/>
    <property type="match status" value="1"/>
</dbReference>
<dbReference type="OrthoDB" id="5675566at2"/>
<feature type="domain" description="T-SNARE coiled-coil homology" evidence="9">
    <location>
        <begin position="442"/>
        <end position="504"/>
    </location>
</feature>
<dbReference type="SMART" id="SM00283">
    <property type="entry name" value="MA"/>
    <property type="match status" value="1"/>
</dbReference>
<dbReference type="SUPFAM" id="SSF58104">
    <property type="entry name" value="Methyl-accepting chemotaxis protein (MCP) signaling domain"/>
    <property type="match status" value="1"/>
</dbReference>
<dbReference type="PANTHER" id="PTHR32089:SF112">
    <property type="entry name" value="LYSOZYME-LIKE PROTEIN-RELATED"/>
    <property type="match status" value="1"/>
</dbReference>
<dbReference type="Gene3D" id="3.30.450.20">
    <property type="entry name" value="PAS domain"/>
    <property type="match status" value="1"/>
</dbReference>
<keyword evidence="2" id="KW-1003">Cell membrane</keyword>
<feature type="transmembrane region" description="Helical" evidence="6">
    <location>
        <begin position="150"/>
        <end position="167"/>
    </location>
</feature>
<dbReference type="PROSITE" id="PS50885">
    <property type="entry name" value="HAMP"/>
    <property type="match status" value="1"/>
</dbReference>
<keyword evidence="3 5" id="KW-0807">Transducer</keyword>
<organism evidence="11 12">
    <name type="scientific">Colwellia psychrerythraea</name>
    <name type="common">Vibrio psychroerythus</name>
    <dbReference type="NCBI Taxonomy" id="28229"/>
    <lineage>
        <taxon>Bacteria</taxon>
        <taxon>Pseudomonadati</taxon>
        <taxon>Pseudomonadota</taxon>
        <taxon>Gammaproteobacteria</taxon>
        <taxon>Alteromonadales</taxon>
        <taxon>Colwelliaceae</taxon>
        <taxon>Colwellia</taxon>
    </lineage>
</organism>
<dbReference type="FunFam" id="1.10.287.950:FF:000001">
    <property type="entry name" value="Methyl-accepting chemotaxis sensory transducer"/>
    <property type="match status" value="1"/>
</dbReference>
<evidence type="ECO:0000256" key="1">
    <source>
        <dbReference type="ARBA" id="ARBA00004429"/>
    </source>
</evidence>
<dbReference type="Proteomes" id="UP000029843">
    <property type="component" value="Unassembled WGS sequence"/>
</dbReference>
<dbReference type="Gene3D" id="1.20.120.30">
    <property type="entry name" value="Aspartate receptor, ligand-binding domain"/>
    <property type="match status" value="1"/>
</dbReference>
<dbReference type="EMBL" id="JQED01000047">
    <property type="protein sequence ID" value="KGJ88341.1"/>
    <property type="molecule type" value="Genomic_DNA"/>
</dbReference>
<proteinExistence type="inferred from homology"/>
<protein>
    <submittedName>
        <fullName evidence="11">Methyl-accepting chemotaxis sensory transducer with Pas/Pac sensor</fullName>
    </submittedName>
</protein>
<dbReference type="InterPro" id="IPR004089">
    <property type="entry name" value="MCPsignal_dom"/>
</dbReference>
<dbReference type="GO" id="GO:0005886">
    <property type="term" value="C:plasma membrane"/>
    <property type="evidence" value="ECO:0007669"/>
    <property type="project" value="UniProtKB-SubCell"/>
</dbReference>
<dbReference type="GO" id="GO:0006935">
    <property type="term" value="P:chemotaxis"/>
    <property type="evidence" value="ECO:0007669"/>
    <property type="project" value="UniProtKB-ARBA"/>
</dbReference>
<evidence type="ECO:0000259" key="7">
    <source>
        <dbReference type="PROSITE" id="PS50111"/>
    </source>
</evidence>
<keyword evidence="6" id="KW-0472">Membrane</keyword>
<comment type="subcellular location">
    <subcellularLocation>
        <location evidence="1">Cell inner membrane</location>
        <topology evidence="1">Multi-pass membrane protein</topology>
    </subcellularLocation>
</comment>
<dbReference type="PATRIC" id="fig|28229.4.peg.3522"/>
<evidence type="ECO:0000256" key="6">
    <source>
        <dbReference type="SAM" id="Phobius"/>
    </source>
</evidence>
<dbReference type="SUPFAM" id="SSF55785">
    <property type="entry name" value="PYP-like sensor domain (PAS domain)"/>
    <property type="match status" value="1"/>
</dbReference>
<comment type="similarity">
    <text evidence="4">Belongs to the methyl-accepting chemotaxis (MCP) protein family.</text>
</comment>
<dbReference type="InterPro" id="IPR000014">
    <property type="entry name" value="PAS"/>
</dbReference>
<dbReference type="InterPro" id="IPR035965">
    <property type="entry name" value="PAS-like_dom_sf"/>
</dbReference>
<dbReference type="PANTHER" id="PTHR32089">
    <property type="entry name" value="METHYL-ACCEPTING CHEMOTAXIS PROTEIN MCPB"/>
    <property type="match status" value="1"/>
</dbReference>
<feature type="transmembrane region" description="Helical" evidence="6">
    <location>
        <begin position="179"/>
        <end position="201"/>
    </location>
</feature>
<evidence type="ECO:0000256" key="3">
    <source>
        <dbReference type="ARBA" id="ARBA00023224"/>
    </source>
</evidence>
<comment type="caution">
    <text evidence="11">The sequence shown here is derived from an EMBL/GenBank/DDBJ whole genome shotgun (WGS) entry which is preliminary data.</text>
</comment>
<dbReference type="InterPro" id="IPR000727">
    <property type="entry name" value="T_SNARE_dom"/>
</dbReference>
<accession>A0A099KD91</accession>
<evidence type="ECO:0000259" key="10">
    <source>
        <dbReference type="PROSITE" id="PS50885"/>
    </source>
</evidence>
<feature type="domain" description="Methyl-accepting transducer" evidence="7">
    <location>
        <begin position="255"/>
        <end position="491"/>
    </location>
</feature>
<dbReference type="Pfam" id="PF00015">
    <property type="entry name" value="MCPsignal"/>
    <property type="match status" value="1"/>
</dbReference>
<dbReference type="CDD" id="cd11386">
    <property type="entry name" value="MCP_signal"/>
    <property type="match status" value="1"/>
</dbReference>
<dbReference type="Gene3D" id="1.10.287.950">
    <property type="entry name" value="Methyl-accepting chemotaxis protein"/>
    <property type="match status" value="1"/>
</dbReference>
<keyword evidence="2" id="KW-0997">Cell inner membrane</keyword>
<name>A0A099KD91_COLPS</name>
<dbReference type="PROSITE" id="PS50192">
    <property type="entry name" value="T_SNARE"/>
    <property type="match status" value="1"/>
</dbReference>
<evidence type="ECO:0000256" key="5">
    <source>
        <dbReference type="PROSITE-ProRule" id="PRU00284"/>
    </source>
</evidence>
<dbReference type="AlphaFoldDB" id="A0A099KD91"/>
<dbReference type="Pfam" id="PF13682">
    <property type="entry name" value="CZB"/>
    <property type="match status" value="1"/>
</dbReference>
<keyword evidence="6" id="KW-1133">Transmembrane helix</keyword>
<feature type="domain" description="PAS" evidence="8">
    <location>
        <begin position="15"/>
        <end position="70"/>
    </location>
</feature>
<dbReference type="GO" id="GO:0007165">
    <property type="term" value="P:signal transduction"/>
    <property type="evidence" value="ECO:0007669"/>
    <property type="project" value="UniProtKB-KW"/>
</dbReference>
<dbReference type="CDD" id="cd06225">
    <property type="entry name" value="HAMP"/>
    <property type="match status" value="1"/>
</dbReference>
<reference evidence="11 12" key="1">
    <citation type="submission" date="2014-08" db="EMBL/GenBank/DDBJ databases">
        <title>Genomic and Phenotypic Diversity of Colwellia psychrerythraea strains from Disparate Marine Basins.</title>
        <authorList>
            <person name="Techtmann S.M."/>
            <person name="Stelling S.C."/>
            <person name="Utturkar S.M."/>
            <person name="Alshibli N."/>
            <person name="Harris A."/>
            <person name="Brown S.D."/>
            <person name="Hazen T.C."/>
        </authorList>
    </citation>
    <scope>NUCLEOTIDE SEQUENCE [LARGE SCALE GENOMIC DNA]</scope>
    <source>
        <strain evidence="11 12">ND2E</strain>
    </source>
</reference>
<evidence type="ECO:0000313" key="12">
    <source>
        <dbReference type="Proteomes" id="UP000029843"/>
    </source>
</evidence>
<dbReference type="CDD" id="cd00130">
    <property type="entry name" value="PAS"/>
    <property type="match status" value="1"/>
</dbReference>
<evidence type="ECO:0000259" key="9">
    <source>
        <dbReference type="PROSITE" id="PS50192"/>
    </source>
</evidence>